<feature type="domain" description="Nephrocystin 3-like N-terminal" evidence="2">
    <location>
        <begin position="2"/>
        <end position="59"/>
    </location>
</feature>
<comment type="caution">
    <text evidence="3">The sequence shown here is derived from an EMBL/GenBank/DDBJ whole genome shotgun (WGS) entry which is preliminary data.</text>
</comment>
<sequence>MQELVSEPCRSHEHQDPIVILIDGLDECDAHGVQGEVLRAIRHPSSDHPVFLRFIIASRPEPHIRQVLQSSSSHCRSFNVEQSFEDVRNYLRDEFSRICRNHLTMQNISSPWPACDVLEELVRKSSGYFIYASTIIKFIGDEDYHPPQRLAMVQDTSSTGSASPFEVLDQLYLTILASARRQSDLIQIICAIVIFRLVPRSIDQLFGLAQGEARLILRGLHSVLKMPRDDEHEVLSHHASFLDFLNNPDRSGNFCVGALHNQITLARSLLQFYAGPFQCHRISTLPNLIRFIVSFPPSGAVSELLPLIGSINPDYIFDPREYQLEYDHFGAIVSWLKNLSAPAAVIQLWDDYAFMFSIDIMYRRGQGPSVKHNVSPSPELFPHSHITEFAGPPTPCSPYYVGLDMD</sequence>
<evidence type="ECO:0000313" key="3">
    <source>
        <dbReference type="EMBL" id="KAF7334902.1"/>
    </source>
</evidence>
<dbReference type="PANTHER" id="PTHR10039">
    <property type="entry name" value="AMELOGENIN"/>
    <property type="match status" value="1"/>
</dbReference>
<reference evidence="3" key="1">
    <citation type="submission" date="2020-05" db="EMBL/GenBank/DDBJ databases">
        <title>Mycena genomes resolve the evolution of fungal bioluminescence.</title>
        <authorList>
            <person name="Tsai I.J."/>
        </authorList>
    </citation>
    <scope>NUCLEOTIDE SEQUENCE</scope>
    <source>
        <strain evidence="3">160909Yilan</strain>
    </source>
</reference>
<dbReference type="Pfam" id="PF24883">
    <property type="entry name" value="NPHP3_N"/>
    <property type="match status" value="1"/>
</dbReference>
<dbReference type="PANTHER" id="PTHR10039:SF14">
    <property type="entry name" value="NACHT DOMAIN-CONTAINING PROTEIN"/>
    <property type="match status" value="1"/>
</dbReference>
<proteinExistence type="predicted"/>
<dbReference type="AlphaFoldDB" id="A0A8H7CGB8"/>
<keyword evidence="4" id="KW-1185">Reference proteome</keyword>
<name>A0A8H7CGB8_9AGAR</name>
<evidence type="ECO:0000313" key="4">
    <source>
        <dbReference type="Proteomes" id="UP000623467"/>
    </source>
</evidence>
<dbReference type="EMBL" id="JACAZH010000043">
    <property type="protein sequence ID" value="KAF7334902.1"/>
    <property type="molecule type" value="Genomic_DNA"/>
</dbReference>
<keyword evidence="1" id="KW-0677">Repeat</keyword>
<protein>
    <submittedName>
        <fullName evidence="3">AAA-16 domain-containing protein</fullName>
    </submittedName>
</protein>
<evidence type="ECO:0000256" key="1">
    <source>
        <dbReference type="ARBA" id="ARBA00022737"/>
    </source>
</evidence>
<evidence type="ECO:0000259" key="2">
    <source>
        <dbReference type="Pfam" id="PF24883"/>
    </source>
</evidence>
<accession>A0A8H7CGB8</accession>
<gene>
    <name evidence="3" type="ORF">MSAN_02360200</name>
</gene>
<dbReference type="InterPro" id="IPR056884">
    <property type="entry name" value="NPHP3-like_N"/>
</dbReference>
<dbReference type="OrthoDB" id="2970937at2759"/>
<dbReference type="Proteomes" id="UP000623467">
    <property type="component" value="Unassembled WGS sequence"/>
</dbReference>
<organism evidence="3 4">
    <name type="scientific">Mycena sanguinolenta</name>
    <dbReference type="NCBI Taxonomy" id="230812"/>
    <lineage>
        <taxon>Eukaryota</taxon>
        <taxon>Fungi</taxon>
        <taxon>Dikarya</taxon>
        <taxon>Basidiomycota</taxon>
        <taxon>Agaricomycotina</taxon>
        <taxon>Agaricomycetes</taxon>
        <taxon>Agaricomycetidae</taxon>
        <taxon>Agaricales</taxon>
        <taxon>Marasmiineae</taxon>
        <taxon>Mycenaceae</taxon>
        <taxon>Mycena</taxon>
    </lineage>
</organism>